<accession>A0A4R8LJ37</accession>
<reference evidence="1 2" key="1">
    <citation type="submission" date="2019-03" db="EMBL/GenBank/DDBJ databases">
        <title>Genomic Encyclopedia of Type Strains, Phase IV (KMG-IV): sequencing the most valuable type-strain genomes for metagenomic binning, comparative biology and taxonomic classification.</title>
        <authorList>
            <person name="Goeker M."/>
        </authorList>
    </citation>
    <scope>NUCLEOTIDE SEQUENCE [LARGE SCALE GENOMIC DNA]</scope>
    <source>
        <strain evidence="1 2">DSM 17974</strain>
    </source>
</reference>
<comment type="caution">
    <text evidence="1">The sequence shown here is derived from an EMBL/GenBank/DDBJ whole genome shotgun (WGS) entry which is preliminary data.</text>
</comment>
<dbReference type="AlphaFoldDB" id="A0A4R8LJ37"/>
<proteinExistence type="predicted"/>
<evidence type="ECO:0000313" key="2">
    <source>
        <dbReference type="Proteomes" id="UP000294581"/>
    </source>
</evidence>
<dbReference type="RefSeq" id="WP_134160394.1">
    <property type="nucleotide sequence ID" value="NZ_BSUS01000001.1"/>
</dbReference>
<name>A0A4R8LJ37_9BACL</name>
<dbReference type="EMBL" id="SORF01000011">
    <property type="protein sequence ID" value="TDY43467.1"/>
    <property type="molecule type" value="Genomic_DNA"/>
</dbReference>
<dbReference type="Proteomes" id="UP000294581">
    <property type="component" value="Unassembled WGS sequence"/>
</dbReference>
<protein>
    <submittedName>
        <fullName evidence="1">Uncharacterized protein</fullName>
    </submittedName>
</protein>
<gene>
    <name evidence="1" type="ORF">C7445_111115</name>
</gene>
<evidence type="ECO:0000313" key="1">
    <source>
        <dbReference type="EMBL" id="TDY43467.1"/>
    </source>
</evidence>
<dbReference type="OrthoDB" id="2376133at2"/>
<sequence>MAKIRRIFEASIEEEGDYIFTPSGVIILMESGDFQIYSESARHNLLRRTCMRYAWDQLVDGVKVDELHIRIRDITADLQCRLDTEEQWTTNEILRTWYEQNPRQLFFLRRYSISPSHTNMPPL</sequence>
<keyword evidence="2" id="KW-1185">Reference proteome</keyword>
<organism evidence="1 2">
    <name type="scientific">Alicyclobacillus sacchari</name>
    <dbReference type="NCBI Taxonomy" id="392010"/>
    <lineage>
        <taxon>Bacteria</taxon>
        <taxon>Bacillati</taxon>
        <taxon>Bacillota</taxon>
        <taxon>Bacilli</taxon>
        <taxon>Bacillales</taxon>
        <taxon>Alicyclobacillaceae</taxon>
        <taxon>Alicyclobacillus</taxon>
    </lineage>
</organism>